<dbReference type="PANTHER" id="PTHR43133:SF25">
    <property type="entry name" value="RNA POLYMERASE SIGMA FACTOR RFAY-RELATED"/>
    <property type="match status" value="1"/>
</dbReference>
<dbReference type="Gene3D" id="1.10.10.10">
    <property type="entry name" value="Winged helix-like DNA-binding domain superfamily/Winged helix DNA-binding domain"/>
    <property type="match status" value="1"/>
</dbReference>
<keyword evidence="3" id="KW-0731">Sigma factor</keyword>
<accession>A0A059F831</accession>
<dbReference type="GO" id="GO:0006352">
    <property type="term" value="P:DNA-templated transcription initiation"/>
    <property type="evidence" value="ECO:0007669"/>
    <property type="project" value="InterPro"/>
</dbReference>
<evidence type="ECO:0000256" key="3">
    <source>
        <dbReference type="ARBA" id="ARBA00023082"/>
    </source>
</evidence>
<dbReference type="InterPro" id="IPR007627">
    <property type="entry name" value="RNA_pol_sigma70_r2"/>
</dbReference>
<dbReference type="CDD" id="cd06171">
    <property type="entry name" value="Sigma70_r4"/>
    <property type="match status" value="1"/>
</dbReference>
<dbReference type="InterPro" id="IPR013249">
    <property type="entry name" value="RNA_pol_sigma70_r4_t2"/>
</dbReference>
<dbReference type="InterPro" id="IPR036388">
    <property type="entry name" value="WH-like_DNA-bd_sf"/>
</dbReference>
<name>A0A059F831_9PROT</name>
<dbReference type="RefSeq" id="WP_011647333.1">
    <property type="nucleotide sequence ID" value="NZ_ARYI01000022.1"/>
</dbReference>
<keyword evidence="4" id="KW-0804">Transcription</keyword>
<reference evidence="7 8" key="1">
    <citation type="submission" date="2013-04" db="EMBL/GenBank/DDBJ databases">
        <title>Hyphomonas hirschiana VP5 Genome Sequencing.</title>
        <authorList>
            <person name="Lai Q."/>
            <person name="Shao Z."/>
        </authorList>
    </citation>
    <scope>NUCLEOTIDE SEQUENCE [LARGE SCALE GENOMIC DNA]</scope>
    <source>
        <strain evidence="7 8">VP5</strain>
    </source>
</reference>
<dbReference type="InterPro" id="IPR014284">
    <property type="entry name" value="RNA_pol_sigma-70_dom"/>
</dbReference>
<dbReference type="AlphaFoldDB" id="A0A059F831"/>
<dbReference type="PANTHER" id="PTHR43133">
    <property type="entry name" value="RNA POLYMERASE ECF-TYPE SIGMA FACTO"/>
    <property type="match status" value="1"/>
</dbReference>
<organism evidence="7 8">
    <name type="scientific">Hyphomonas hirschiana VP5</name>
    <dbReference type="NCBI Taxonomy" id="1280951"/>
    <lineage>
        <taxon>Bacteria</taxon>
        <taxon>Pseudomonadati</taxon>
        <taxon>Pseudomonadota</taxon>
        <taxon>Alphaproteobacteria</taxon>
        <taxon>Hyphomonadales</taxon>
        <taxon>Hyphomonadaceae</taxon>
        <taxon>Hyphomonas</taxon>
    </lineage>
</organism>
<comment type="similarity">
    <text evidence="1">Belongs to the sigma-70 factor family. ECF subfamily.</text>
</comment>
<dbReference type="PATRIC" id="fig|1280951.3.peg.3393"/>
<dbReference type="Pfam" id="PF04542">
    <property type="entry name" value="Sigma70_r2"/>
    <property type="match status" value="1"/>
</dbReference>
<evidence type="ECO:0000313" key="8">
    <source>
        <dbReference type="Proteomes" id="UP000025061"/>
    </source>
</evidence>
<dbReference type="GO" id="GO:0016987">
    <property type="term" value="F:sigma factor activity"/>
    <property type="evidence" value="ECO:0007669"/>
    <property type="project" value="UniProtKB-KW"/>
</dbReference>
<evidence type="ECO:0000313" key="7">
    <source>
        <dbReference type="EMBL" id="KCZ86736.1"/>
    </source>
</evidence>
<feature type="domain" description="RNA polymerase sigma factor 70 region 4 type 2" evidence="6">
    <location>
        <begin position="108"/>
        <end position="160"/>
    </location>
</feature>
<dbReference type="Pfam" id="PF08281">
    <property type="entry name" value="Sigma70_r4_2"/>
    <property type="match status" value="1"/>
</dbReference>
<dbReference type="NCBIfam" id="TIGR02937">
    <property type="entry name" value="sigma70-ECF"/>
    <property type="match status" value="1"/>
</dbReference>
<dbReference type="Gene3D" id="1.10.1740.10">
    <property type="match status" value="1"/>
</dbReference>
<evidence type="ECO:0000256" key="4">
    <source>
        <dbReference type="ARBA" id="ARBA00023163"/>
    </source>
</evidence>
<dbReference type="EMBL" id="ARYI01000022">
    <property type="protein sequence ID" value="KCZ86736.1"/>
    <property type="molecule type" value="Genomic_DNA"/>
</dbReference>
<gene>
    <name evidence="7" type="ORF">HHI_16836</name>
</gene>
<evidence type="ECO:0000256" key="2">
    <source>
        <dbReference type="ARBA" id="ARBA00023015"/>
    </source>
</evidence>
<protein>
    <submittedName>
        <fullName evidence="7">ECF subfamily RNA polymerase sigma factor</fullName>
    </submittedName>
</protein>
<dbReference type="Proteomes" id="UP000025061">
    <property type="component" value="Unassembled WGS sequence"/>
</dbReference>
<keyword evidence="2" id="KW-0805">Transcription regulation</keyword>
<evidence type="ECO:0000259" key="6">
    <source>
        <dbReference type="Pfam" id="PF08281"/>
    </source>
</evidence>
<dbReference type="OrthoDB" id="9803470at2"/>
<feature type="domain" description="RNA polymerase sigma-70 region 2" evidence="5">
    <location>
        <begin position="20"/>
        <end position="82"/>
    </location>
</feature>
<sequence>MTATQALSLSDFKAALMEVTPHLRAFARSLCGNPTQADDLVQDALLKAWNARDSYTENTSFKAWTFTILRNSFYSEKRRSWRSTGLEPGVAESTLVASDDPDKGLELVALRNALEHLPQDQREAIILIGAGGMAYEEAAEIVGCAVGTIKSRVSRARKALAELLNSEHGVPSGASGSNVTSGEAAFNDIMGQVDVLSRHNG</sequence>
<evidence type="ECO:0000259" key="5">
    <source>
        <dbReference type="Pfam" id="PF04542"/>
    </source>
</evidence>
<dbReference type="SUPFAM" id="SSF88946">
    <property type="entry name" value="Sigma2 domain of RNA polymerase sigma factors"/>
    <property type="match status" value="1"/>
</dbReference>
<comment type="caution">
    <text evidence="7">The sequence shown here is derived from an EMBL/GenBank/DDBJ whole genome shotgun (WGS) entry which is preliminary data.</text>
</comment>
<dbReference type="InterPro" id="IPR039425">
    <property type="entry name" value="RNA_pol_sigma-70-like"/>
</dbReference>
<keyword evidence="8" id="KW-1185">Reference proteome</keyword>
<evidence type="ECO:0000256" key="1">
    <source>
        <dbReference type="ARBA" id="ARBA00010641"/>
    </source>
</evidence>
<dbReference type="GO" id="GO:0003677">
    <property type="term" value="F:DNA binding"/>
    <property type="evidence" value="ECO:0007669"/>
    <property type="project" value="InterPro"/>
</dbReference>
<dbReference type="InterPro" id="IPR013325">
    <property type="entry name" value="RNA_pol_sigma_r2"/>
</dbReference>
<dbReference type="InterPro" id="IPR013324">
    <property type="entry name" value="RNA_pol_sigma_r3/r4-like"/>
</dbReference>
<dbReference type="SUPFAM" id="SSF88659">
    <property type="entry name" value="Sigma3 and sigma4 domains of RNA polymerase sigma factors"/>
    <property type="match status" value="1"/>
</dbReference>
<proteinExistence type="inferred from homology"/>